<gene>
    <name evidence="1" type="ORF">OG563_18195</name>
</gene>
<keyword evidence="2" id="KW-1185">Reference proteome</keyword>
<protein>
    <recommendedName>
        <fullName evidence="3">ESX-1 secretion-associated protein</fullName>
    </recommendedName>
</protein>
<name>A0ABZ1Z318_9NOCA</name>
<evidence type="ECO:0000313" key="2">
    <source>
        <dbReference type="Proteomes" id="UP001432062"/>
    </source>
</evidence>
<sequence>MLKADIDQLNTLASVLDGVGNDIDNLEVRTAAGYLADALPGCAIPQACAQAAEFVEGAYLRVAGRMRQVAVLTRDCAKNLNMTDTEFARRMDEVDVTPVGRR</sequence>
<dbReference type="EMBL" id="CP109441">
    <property type="protein sequence ID" value="WUV49950.1"/>
    <property type="molecule type" value="Genomic_DNA"/>
</dbReference>
<evidence type="ECO:0000313" key="1">
    <source>
        <dbReference type="EMBL" id="WUV49950.1"/>
    </source>
</evidence>
<reference evidence="1" key="1">
    <citation type="submission" date="2022-10" db="EMBL/GenBank/DDBJ databases">
        <title>The complete genomes of actinobacterial strains from the NBC collection.</title>
        <authorList>
            <person name="Joergensen T.S."/>
            <person name="Alvarez Arevalo M."/>
            <person name="Sterndorff E.B."/>
            <person name="Faurdal D."/>
            <person name="Vuksanovic O."/>
            <person name="Mourched A.-S."/>
            <person name="Charusanti P."/>
            <person name="Shaw S."/>
            <person name="Blin K."/>
            <person name="Weber T."/>
        </authorList>
    </citation>
    <scope>NUCLEOTIDE SEQUENCE</scope>
    <source>
        <strain evidence="1">NBC_01482</strain>
    </source>
</reference>
<accession>A0ABZ1Z318</accession>
<dbReference type="RefSeq" id="WP_329414668.1">
    <property type="nucleotide sequence ID" value="NZ_CP109441.1"/>
</dbReference>
<evidence type="ECO:0008006" key="3">
    <source>
        <dbReference type="Google" id="ProtNLM"/>
    </source>
</evidence>
<organism evidence="1 2">
    <name type="scientific">Nocardia vinacea</name>
    <dbReference type="NCBI Taxonomy" id="96468"/>
    <lineage>
        <taxon>Bacteria</taxon>
        <taxon>Bacillati</taxon>
        <taxon>Actinomycetota</taxon>
        <taxon>Actinomycetes</taxon>
        <taxon>Mycobacteriales</taxon>
        <taxon>Nocardiaceae</taxon>
        <taxon>Nocardia</taxon>
    </lineage>
</organism>
<dbReference type="Proteomes" id="UP001432062">
    <property type="component" value="Chromosome"/>
</dbReference>
<proteinExistence type="predicted"/>